<reference evidence="1 2" key="1">
    <citation type="submission" date="2021-06" db="EMBL/GenBank/DDBJ databases">
        <title>Caerostris extrusa draft genome.</title>
        <authorList>
            <person name="Kono N."/>
            <person name="Arakawa K."/>
        </authorList>
    </citation>
    <scope>NUCLEOTIDE SEQUENCE [LARGE SCALE GENOMIC DNA]</scope>
</reference>
<proteinExistence type="predicted"/>
<comment type="caution">
    <text evidence="1">The sequence shown here is derived from an EMBL/GenBank/DDBJ whole genome shotgun (WGS) entry which is preliminary data.</text>
</comment>
<evidence type="ECO:0000313" key="1">
    <source>
        <dbReference type="EMBL" id="GIY58577.1"/>
    </source>
</evidence>
<keyword evidence="2" id="KW-1185">Reference proteome</keyword>
<dbReference type="AlphaFoldDB" id="A0AAV4UL78"/>
<dbReference type="Proteomes" id="UP001054945">
    <property type="component" value="Unassembled WGS sequence"/>
</dbReference>
<gene>
    <name evidence="1" type="ORF">CEXT_142481</name>
</gene>
<evidence type="ECO:0000313" key="2">
    <source>
        <dbReference type="Proteomes" id="UP001054945"/>
    </source>
</evidence>
<dbReference type="EMBL" id="BPLR01013078">
    <property type="protein sequence ID" value="GIY58577.1"/>
    <property type="molecule type" value="Genomic_DNA"/>
</dbReference>
<protein>
    <submittedName>
        <fullName evidence="1">Uncharacterized protein</fullName>
    </submittedName>
</protein>
<sequence>MKGHHHTVGRRSPTAGHSWRSLIKWSFAAHAVIQVMVIRQHSNADHSHGHSVMMSQYHVSLVADESSASFSTMKVIHHGSFKIPAIMSHTHHKYLQ</sequence>
<name>A0AAV4UL78_CAEEX</name>
<organism evidence="1 2">
    <name type="scientific">Caerostris extrusa</name>
    <name type="common">Bark spider</name>
    <name type="synonym">Caerostris bankana</name>
    <dbReference type="NCBI Taxonomy" id="172846"/>
    <lineage>
        <taxon>Eukaryota</taxon>
        <taxon>Metazoa</taxon>
        <taxon>Ecdysozoa</taxon>
        <taxon>Arthropoda</taxon>
        <taxon>Chelicerata</taxon>
        <taxon>Arachnida</taxon>
        <taxon>Araneae</taxon>
        <taxon>Araneomorphae</taxon>
        <taxon>Entelegynae</taxon>
        <taxon>Araneoidea</taxon>
        <taxon>Araneidae</taxon>
        <taxon>Caerostris</taxon>
    </lineage>
</organism>
<accession>A0AAV4UL78</accession>